<evidence type="ECO:0000313" key="4">
    <source>
        <dbReference type="EMBL" id="GEC22385.1"/>
    </source>
</evidence>
<dbReference type="Pfam" id="PF00583">
    <property type="entry name" value="Acetyltransf_1"/>
    <property type="match status" value="1"/>
</dbReference>
<organism evidence="4 5">
    <name type="scientific">Pseudonocardia hydrocarbonoxydans</name>
    <dbReference type="NCBI Taxonomy" id="76726"/>
    <lineage>
        <taxon>Bacteria</taxon>
        <taxon>Bacillati</taxon>
        <taxon>Actinomycetota</taxon>
        <taxon>Actinomycetes</taxon>
        <taxon>Pseudonocardiales</taxon>
        <taxon>Pseudonocardiaceae</taxon>
        <taxon>Pseudonocardia</taxon>
    </lineage>
</organism>
<comment type="caution">
    <text evidence="4">The sequence shown here is derived from an EMBL/GenBank/DDBJ whole genome shotgun (WGS) entry which is preliminary data.</text>
</comment>
<keyword evidence="5" id="KW-1185">Reference proteome</keyword>
<dbReference type="CDD" id="cd04301">
    <property type="entry name" value="NAT_SF"/>
    <property type="match status" value="1"/>
</dbReference>
<dbReference type="Gene3D" id="3.40.630.30">
    <property type="match status" value="1"/>
</dbReference>
<dbReference type="OrthoDB" id="5243635at2"/>
<dbReference type="Proteomes" id="UP000320338">
    <property type="component" value="Unassembled WGS sequence"/>
</dbReference>
<dbReference type="AlphaFoldDB" id="A0A4Y3WU22"/>
<dbReference type="InterPro" id="IPR050832">
    <property type="entry name" value="Bact_Acetyltransf"/>
</dbReference>
<protein>
    <submittedName>
        <fullName evidence="4">N-acetyltransferase</fullName>
    </submittedName>
</protein>
<accession>A0A4Y3WU22</accession>
<dbReference type="SUPFAM" id="SSF55729">
    <property type="entry name" value="Acyl-CoA N-acyltransferases (Nat)"/>
    <property type="match status" value="1"/>
</dbReference>
<name>A0A4Y3WU22_9PSEU</name>
<evidence type="ECO:0000256" key="2">
    <source>
        <dbReference type="ARBA" id="ARBA00023315"/>
    </source>
</evidence>
<keyword evidence="2" id="KW-0012">Acyltransferase</keyword>
<sequence length="189" mass="20721">MTCSSGSTDYVVELRAATPADARAVATLIVRSWRVAYRGQLPDDVLADLSVTDRERLWSEMLSARRPGTHTVVATAGTGVVGVAATGPPLVPADRRDPTVGDLYALYLDSHLWGRGIGTRLHAAALDDLRFDGFTRAGLWVLATNERALRFYDRHGWTDTGRTQVDRGPGGVDLHERRLRRSLTDPGER</sequence>
<evidence type="ECO:0000256" key="1">
    <source>
        <dbReference type="ARBA" id="ARBA00022679"/>
    </source>
</evidence>
<reference evidence="4 5" key="1">
    <citation type="submission" date="2019-06" db="EMBL/GenBank/DDBJ databases">
        <title>Whole genome shotgun sequence of Pseudonocardia hydrocarbonoxydans NBRC 14498.</title>
        <authorList>
            <person name="Hosoyama A."/>
            <person name="Uohara A."/>
            <person name="Ohji S."/>
            <person name="Ichikawa N."/>
        </authorList>
    </citation>
    <scope>NUCLEOTIDE SEQUENCE [LARGE SCALE GENOMIC DNA]</scope>
    <source>
        <strain evidence="4 5">NBRC 14498</strain>
    </source>
</reference>
<dbReference type="InterPro" id="IPR000182">
    <property type="entry name" value="GNAT_dom"/>
</dbReference>
<keyword evidence="1 4" id="KW-0808">Transferase</keyword>
<feature type="domain" description="N-acetyltransferase" evidence="3">
    <location>
        <begin position="12"/>
        <end position="181"/>
    </location>
</feature>
<dbReference type="GO" id="GO:0016747">
    <property type="term" value="F:acyltransferase activity, transferring groups other than amino-acyl groups"/>
    <property type="evidence" value="ECO:0007669"/>
    <property type="project" value="InterPro"/>
</dbReference>
<evidence type="ECO:0000259" key="3">
    <source>
        <dbReference type="PROSITE" id="PS51186"/>
    </source>
</evidence>
<dbReference type="PANTHER" id="PTHR43877">
    <property type="entry name" value="AMINOALKYLPHOSPHONATE N-ACETYLTRANSFERASE-RELATED-RELATED"/>
    <property type="match status" value="1"/>
</dbReference>
<dbReference type="InterPro" id="IPR016181">
    <property type="entry name" value="Acyl_CoA_acyltransferase"/>
</dbReference>
<proteinExistence type="predicted"/>
<gene>
    <name evidence="4" type="ORF">PHY01_46680</name>
</gene>
<dbReference type="EMBL" id="BJNG01000043">
    <property type="protein sequence ID" value="GEC22385.1"/>
    <property type="molecule type" value="Genomic_DNA"/>
</dbReference>
<evidence type="ECO:0000313" key="5">
    <source>
        <dbReference type="Proteomes" id="UP000320338"/>
    </source>
</evidence>
<dbReference type="RefSeq" id="WP_141281818.1">
    <property type="nucleotide sequence ID" value="NZ_BAAARZ010000028.1"/>
</dbReference>
<dbReference type="PROSITE" id="PS51186">
    <property type="entry name" value="GNAT"/>
    <property type="match status" value="1"/>
</dbReference>